<name>A0ABS4GU81_9BACL</name>
<keyword evidence="2" id="KW-0251">Elongation factor</keyword>
<feature type="domain" description="Transcription elongation factor GreA/GreB C-terminal" evidence="1">
    <location>
        <begin position="68"/>
        <end position="139"/>
    </location>
</feature>
<dbReference type="InterPro" id="IPR036953">
    <property type="entry name" value="GreA/GreB_C_sf"/>
</dbReference>
<dbReference type="EMBL" id="JAGGKT010000013">
    <property type="protein sequence ID" value="MBP1933825.1"/>
    <property type="molecule type" value="Genomic_DNA"/>
</dbReference>
<evidence type="ECO:0000313" key="3">
    <source>
        <dbReference type="Proteomes" id="UP001519343"/>
    </source>
</evidence>
<dbReference type="SUPFAM" id="SSF54534">
    <property type="entry name" value="FKBP-like"/>
    <property type="match status" value="1"/>
</dbReference>
<dbReference type="InterPro" id="IPR001437">
    <property type="entry name" value="Tscrpt_elong_fac_GreA/B_C"/>
</dbReference>
<dbReference type="PANTHER" id="PTHR30437">
    <property type="entry name" value="TRANSCRIPTION ELONGATION FACTOR GREA"/>
    <property type="match status" value="1"/>
</dbReference>
<keyword evidence="2" id="KW-0648">Protein biosynthesis</keyword>
<sequence length="145" mass="16824">MSRSIHHPLRNSLVKQLTFIDEKRVELHDLYKANAPNQERNHPFFDVYVDEVEKFLVEIDQQADSSLPKVFIGSKVSVVFEEDNFEDQFTIGFPEQSDPDRGYISVLSPLGRQLLLRSLDEVVPVSTPNGETRVTIRRIDFKDYE</sequence>
<proteinExistence type="predicted"/>
<evidence type="ECO:0000259" key="1">
    <source>
        <dbReference type="Pfam" id="PF01272"/>
    </source>
</evidence>
<gene>
    <name evidence="2" type="ORF">J2Z37_003838</name>
</gene>
<dbReference type="PANTHER" id="PTHR30437:SF4">
    <property type="entry name" value="TRANSCRIPTION ELONGATION FACTOR GREA"/>
    <property type="match status" value="1"/>
</dbReference>
<dbReference type="RefSeq" id="WP_209811831.1">
    <property type="nucleotide sequence ID" value="NZ_JAGGKT010000013.1"/>
</dbReference>
<dbReference type="Gene3D" id="3.10.50.30">
    <property type="entry name" value="Transcription elongation factor, GreA/GreB, C-terminal domain"/>
    <property type="match status" value="1"/>
</dbReference>
<organism evidence="2 3">
    <name type="scientific">Ammoniphilus resinae</name>
    <dbReference type="NCBI Taxonomy" id="861532"/>
    <lineage>
        <taxon>Bacteria</taxon>
        <taxon>Bacillati</taxon>
        <taxon>Bacillota</taxon>
        <taxon>Bacilli</taxon>
        <taxon>Bacillales</taxon>
        <taxon>Paenibacillaceae</taxon>
        <taxon>Aneurinibacillus group</taxon>
        <taxon>Ammoniphilus</taxon>
    </lineage>
</organism>
<accession>A0ABS4GU81</accession>
<dbReference type="InterPro" id="IPR023459">
    <property type="entry name" value="Tscrpt_elong_fac_GreA/B_fam"/>
</dbReference>
<dbReference type="Proteomes" id="UP001519343">
    <property type="component" value="Unassembled WGS sequence"/>
</dbReference>
<reference evidence="2 3" key="1">
    <citation type="submission" date="2021-03" db="EMBL/GenBank/DDBJ databases">
        <title>Genomic Encyclopedia of Type Strains, Phase IV (KMG-IV): sequencing the most valuable type-strain genomes for metagenomic binning, comparative biology and taxonomic classification.</title>
        <authorList>
            <person name="Goeker M."/>
        </authorList>
    </citation>
    <scope>NUCLEOTIDE SEQUENCE [LARGE SCALE GENOMIC DNA]</scope>
    <source>
        <strain evidence="2 3">DSM 24738</strain>
    </source>
</reference>
<evidence type="ECO:0000313" key="2">
    <source>
        <dbReference type="EMBL" id="MBP1933825.1"/>
    </source>
</evidence>
<comment type="caution">
    <text evidence="2">The sequence shown here is derived from an EMBL/GenBank/DDBJ whole genome shotgun (WGS) entry which is preliminary data.</text>
</comment>
<keyword evidence="3" id="KW-1185">Reference proteome</keyword>
<dbReference type="GO" id="GO:0003746">
    <property type="term" value="F:translation elongation factor activity"/>
    <property type="evidence" value="ECO:0007669"/>
    <property type="project" value="UniProtKB-KW"/>
</dbReference>
<dbReference type="Pfam" id="PF01272">
    <property type="entry name" value="GreA_GreB"/>
    <property type="match status" value="1"/>
</dbReference>
<protein>
    <submittedName>
        <fullName evidence="2">Transcription elongation factor GreA</fullName>
    </submittedName>
</protein>